<sequence length="320" mass="37204">MSQSRLEPEVVHIPRSEEYPLENLIERKLKQIYGSGTYISDYYETEEGNLSIKIGNSFPKDVTDCRPGEEPVIKFIDIDGIAELTGEQVDSRYKIQIKSREEVSEGLTREKRKLREDLGDAMARATYDKIAQTPAVENQLNPIKQILRWTRLYHPASFEDVRDAQDKDDGKTLQYVQTLETLGFIRFDGKKLYAEDPLNKYDLDDISTKKFNEKILGEVVERGYKQLSEQLGLNILRHLPKFANGYYFDAIERNDPDLHLDLDSIRSNIVDLYGYQSGLHDWVLRDKMDELVSLKILDDEEDYYHANEKTFYKVAERTAV</sequence>
<keyword evidence="1" id="KW-0175">Coiled coil</keyword>
<protein>
    <submittedName>
        <fullName evidence="2">Uncharacterized protein</fullName>
    </submittedName>
</protein>
<keyword evidence="3" id="KW-1185">Reference proteome</keyword>
<accession>M0AGE8</accession>
<evidence type="ECO:0000313" key="2">
    <source>
        <dbReference type="EMBL" id="ELY97446.1"/>
    </source>
</evidence>
<dbReference type="Proteomes" id="UP000011554">
    <property type="component" value="Unassembled WGS sequence"/>
</dbReference>
<dbReference type="AlphaFoldDB" id="M0AGE8"/>
<evidence type="ECO:0000313" key="3">
    <source>
        <dbReference type="Proteomes" id="UP000011554"/>
    </source>
</evidence>
<dbReference type="STRING" id="29540.C481_20391"/>
<organism evidence="2 3">
    <name type="scientific">Natrialba asiatica (strain ATCC 700177 / DSM 12278 / JCM 9576 / FERM P-10747 / NBRC 102637 / 172P1)</name>
    <dbReference type="NCBI Taxonomy" id="29540"/>
    <lineage>
        <taxon>Archaea</taxon>
        <taxon>Methanobacteriati</taxon>
        <taxon>Methanobacteriota</taxon>
        <taxon>Stenosarchaea group</taxon>
        <taxon>Halobacteria</taxon>
        <taxon>Halobacteriales</taxon>
        <taxon>Natrialbaceae</taxon>
        <taxon>Natrialba</taxon>
    </lineage>
</organism>
<comment type="caution">
    <text evidence="2">The sequence shown here is derived from an EMBL/GenBank/DDBJ whole genome shotgun (WGS) entry which is preliminary data.</text>
</comment>
<gene>
    <name evidence="2" type="ORF">C481_20391</name>
</gene>
<proteinExistence type="predicted"/>
<reference evidence="2 3" key="1">
    <citation type="journal article" date="2014" name="PLoS Genet.">
        <title>Phylogenetically driven sequencing of extremely halophilic archaea reveals strategies for static and dynamic osmo-response.</title>
        <authorList>
            <person name="Becker E.A."/>
            <person name="Seitzer P.M."/>
            <person name="Tritt A."/>
            <person name="Larsen D."/>
            <person name="Krusor M."/>
            <person name="Yao A.I."/>
            <person name="Wu D."/>
            <person name="Madern D."/>
            <person name="Eisen J.A."/>
            <person name="Darling A.E."/>
            <person name="Facciotti M.T."/>
        </authorList>
    </citation>
    <scope>NUCLEOTIDE SEQUENCE [LARGE SCALE GENOMIC DNA]</scope>
    <source>
        <strain evidence="2 3">DSM 12278</strain>
    </source>
</reference>
<name>M0AGE8_NATA1</name>
<evidence type="ECO:0000256" key="1">
    <source>
        <dbReference type="SAM" id="Coils"/>
    </source>
</evidence>
<dbReference type="eggNOG" id="ENOG502N5X2">
    <property type="taxonomic scope" value="Archaea"/>
</dbReference>
<feature type="coiled-coil region" evidence="1">
    <location>
        <begin position="97"/>
        <end position="124"/>
    </location>
</feature>
<dbReference type="EMBL" id="AOIO01000041">
    <property type="protein sequence ID" value="ELY97446.1"/>
    <property type="molecule type" value="Genomic_DNA"/>
</dbReference>